<dbReference type="EMBL" id="HE612859">
    <property type="protein sequence ID" value="CCE62827.1"/>
    <property type="molecule type" value="Genomic_DNA"/>
</dbReference>
<dbReference type="HOGENOM" id="CLU_018299_1_1_1"/>
<accession>G8BSK6</accession>
<feature type="region of interest" description="Disordered" evidence="3">
    <location>
        <begin position="361"/>
        <end position="388"/>
    </location>
</feature>
<feature type="compositionally biased region" description="Acidic residues" evidence="3">
    <location>
        <begin position="92"/>
        <end position="104"/>
    </location>
</feature>
<evidence type="ECO:0000313" key="6">
    <source>
        <dbReference type="EMBL" id="CCE62827.1"/>
    </source>
</evidence>
<reference evidence="6 7" key="1">
    <citation type="journal article" date="2011" name="Proc. Natl. Acad. Sci. U.S.A.">
        <title>Evolutionary erosion of yeast sex chromosomes by mating-type switching accidents.</title>
        <authorList>
            <person name="Gordon J.L."/>
            <person name="Armisen D."/>
            <person name="Proux-Wera E."/>
            <person name="Oheigeartaigh S.S."/>
            <person name="Byrne K.P."/>
            <person name="Wolfe K.H."/>
        </authorList>
    </citation>
    <scope>NUCLEOTIDE SEQUENCE [LARGE SCALE GENOMIC DNA]</scope>
    <source>
        <strain evidence="7">ATCC 24235 / CBS 4417 / NBRC 1672 / NRRL Y-8282 / UCD 70-5</strain>
    </source>
</reference>
<evidence type="ECO:0000256" key="2">
    <source>
        <dbReference type="ARBA" id="ARBA00013850"/>
    </source>
</evidence>
<dbReference type="RefSeq" id="XP_003685261.1">
    <property type="nucleotide sequence ID" value="XM_003685213.1"/>
</dbReference>
<dbReference type="InterPro" id="IPR025160">
    <property type="entry name" value="AATF"/>
</dbReference>
<dbReference type="AlphaFoldDB" id="G8BSK6"/>
<proteinExistence type="inferred from homology"/>
<evidence type="ECO:0000256" key="3">
    <source>
        <dbReference type="SAM" id="MobiDB-lite"/>
    </source>
</evidence>
<evidence type="ECO:0000259" key="4">
    <source>
        <dbReference type="Pfam" id="PF08164"/>
    </source>
</evidence>
<feature type="domain" description="AATF leucine zipper-containing" evidence="5">
    <location>
        <begin position="170"/>
        <end position="294"/>
    </location>
</feature>
<keyword evidence="7" id="KW-1185">Reference proteome</keyword>
<feature type="domain" description="Apoptosis-antagonizing transcription factor C-terminal" evidence="4">
    <location>
        <begin position="405"/>
        <end position="488"/>
    </location>
</feature>
<feature type="compositionally biased region" description="Basic and acidic residues" evidence="3">
    <location>
        <begin position="501"/>
        <end position="513"/>
    </location>
</feature>
<feature type="region of interest" description="Disordered" evidence="3">
    <location>
        <begin position="498"/>
        <end position="521"/>
    </location>
</feature>
<dbReference type="eggNOG" id="KOG2773">
    <property type="taxonomic scope" value="Eukaryota"/>
</dbReference>
<dbReference type="STRING" id="1071381.G8BSK6"/>
<dbReference type="PANTHER" id="PTHR15565:SF0">
    <property type="entry name" value="PROTEIN AATF"/>
    <property type="match status" value="1"/>
</dbReference>
<dbReference type="Proteomes" id="UP000005666">
    <property type="component" value="Chromosome 4"/>
</dbReference>
<protein>
    <recommendedName>
        <fullName evidence="2">Protein BFR2</fullName>
    </recommendedName>
</protein>
<dbReference type="Pfam" id="PF08164">
    <property type="entry name" value="TRAUB"/>
    <property type="match status" value="1"/>
</dbReference>
<sequence>MGKSLSEQILDIANKPINEDIDIENEDVAFRNEGDSDSQVSDVEDEESETVKGTGHYVSVGKSKLRNEVKDVVTDAKYTGQKGSRADLYSDGNDDDADENEGESDAMSFVTDSEDQEVSADDDEEEENDNEEAEEEEDEDQELKRERLTRLVNQETKKAISGLSQGTKRDAAKGLSILKQNRVFESTIDVRIKLQKALSSANLLPLTRDSWDVYLANDNKTIKLLEKTNKKLNKVFNKLVSFRTEFQLNDHITTEESDNTDKKRSYTDLVEETDRLDNSLKEYRDAVLNKWSIKIASASGNTALNATKFQNINQSADIQVNNQLADLPRLIKRTCLNRRNTQPLNFNEDLNSGKLSHIKNSSVENAEDDGEDNIDIPSNYDPRRKNNTKLDTSENPYIFDDEDFYRVLLNDLVDKKISNAQNLQSNGANIAITSRSNNKLKKNIDTKASKGRKLNYSVQESIANYEAPANDGYKWSDEHIDEFFAGLFGQKINFEENENEDNNKEDSENHEQDEQVLEAIKNDEIQIFG</sequence>
<gene>
    <name evidence="6" type="primary">TPHA0D01880</name>
    <name evidence="6" type="ordered locus">TPHA_0D01880</name>
</gene>
<dbReference type="PANTHER" id="PTHR15565">
    <property type="entry name" value="AATF PROTEIN APOPTOSIS ANTAGONIZING TRANSCRIPTION FACTOR"/>
    <property type="match status" value="1"/>
</dbReference>
<dbReference type="GeneID" id="11530964"/>
<name>G8BSK6_TETPH</name>
<dbReference type="InterPro" id="IPR012617">
    <property type="entry name" value="AATF_C"/>
</dbReference>
<evidence type="ECO:0000313" key="7">
    <source>
        <dbReference type="Proteomes" id="UP000005666"/>
    </source>
</evidence>
<feature type="region of interest" description="Disordered" evidence="3">
    <location>
        <begin position="74"/>
        <end position="150"/>
    </location>
</feature>
<dbReference type="Pfam" id="PF13339">
    <property type="entry name" value="AATF-Che1"/>
    <property type="match status" value="1"/>
</dbReference>
<dbReference type="OMA" id="INFMAPN"/>
<dbReference type="GO" id="GO:0000462">
    <property type="term" value="P:maturation of SSU-rRNA from tricistronic rRNA transcript (SSU-rRNA, 5.8S rRNA, LSU-rRNA)"/>
    <property type="evidence" value="ECO:0007669"/>
    <property type="project" value="EnsemblFungi"/>
</dbReference>
<feature type="region of interest" description="Disordered" evidence="3">
    <location>
        <begin position="30"/>
        <end position="56"/>
    </location>
</feature>
<dbReference type="InterPro" id="IPR039223">
    <property type="entry name" value="AATF/Bfr2"/>
</dbReference>
<comment type="similarity">
    <text evidence="1">Belongs to the AATF family.</text>
</comment>
<dbReference type="OrthoDB" id="5783963at2759"/>
<dbReference type="KEGG" id="tpf:TPHA_0D01880"/>
<evidence type="ECO:0000259" key="5">
    <source>
        <dbReference type="Pfam" id="PF13339"/>
    </source>
</evidence>
<dbReference type="GO" id="GO:0032040">
    <property type="term" value="C:small-subunit processome"/>
    <property type="evidence" value="ECO:0007669"/>
    <property type="project" value="EnsemblFungi"/>
</dbReference>
<evidence type="ECO:0000256" key="1">
    <source>
        <dbReference type="ARBA" id="ARBA00008966"/>
    </source>
</evidence>
<organism evidence="6 7">
    <name type="scientific">Tetrapisispora phaffii (strain ATCC 24235 / CBS 4417 / NBRC 1672 / NRRL Y-8282 / UCD 70-5)</name>
    <name type="common">Yeast</name>
    <name type="synonym">Fabospora phaffii</name>
    <dbReference type="NCBI Taxonomy" id="1071381"/>
    <lineage>
        <taxon>Eukaryota</taxon>
        <taxon>Fungi</taxon>
        <taxon>Dikarya</taxon>
        <taxon>Ascomycota</taxon>
        <taxon>Saccharomycotina</taxon>
        <taxon>Saccharomycetes</taxon>
        <taxon>Saccharomycetales</taxon>
        <taxon>Saccharomycetaceae</taxon>
        <taxon>Tetrapisispora</taxon>
    </lineage>
</organism>
<feature type="compositionally biased region" description="Acidic residues" evidence="3">
    <location>
        <begin position="365"/>
        <end position="374"/>
    </location>
</feature>
<feature type="compositionally biased region" description="Acidic residues" evidence="3">
    <location>
        <begin position="112"/>
        <end position="141"/>
    </location>
</feature>